<accession>M5FN74</accession>
<feature type="region of interest" description="Disordered" evidence="1">
    <location>
        <begin position="189"/>
        <end position="267"/>
    </location>
</feature>
<dbReference type="RefSeq" id="XP_040623848.1">
    <property type="nucleotide sequence ID" value="XM_040770858.1"/>
</dbReference>
<dbReference type="Pfam" id="PF03928">
    <property type="entry name" value="HbpS-like"/>
    <property type="match status" value="1"/>
</dbReference>
<evidence type="ECO:0000313" key="2">
    <source>
        <dbReference type="EMBL" id="EJT96950.1"/>
    </source>
</evidence>
<dbReference type="Proteomes" id="UP000030653">
    <property type="component" value="Unassembled WGS sequence"/>
</dbReference>
<evidence type="ECO:0000256" key="1">
    <source>
        <dbReference type="SAM" id="MobiDB-lite"/>
    </source>
</evidence>
<dbReference type="SUPFAM" id="SSF143744">
    <property type="entry name" value="GlcG-like"/>
    <property type="match status" value="1"/>
</dbReference>
<dbReference type="STRING" id="1858805.M5FN74"/>
<dbReference type="GeneID" id="63685920"/>
<gene>
    <name evidence="2" type="ORF">DACRYDRAFT_119763</name>
</gene>
<dbReference type="GO" id="GO:0006620">
    <property type="term" value="P:post-translational protein targeting to endoplasmic reticulum membrane"/>
    <property type="evidence" value="ECO:0007669"/>
    <property type="project" value="TreeGrafter"/>
</dbReference>
<dbReference type="InterPro" id="IPR010371">
    <property type="entry name" value="YBR137W-like"/>
</dbReference>
<protein>
    <recommendedName>
        <fullName evidence="4">DUF336-domain-containing protein</fullName>
    </recommendedName>
</protein>
<reference evidence="2 3" key="1">
    <citation type="journal article" date="2012" name="Science">
        <title>The Paleozoic origin of enzymatic lignin decomposition reconstructed from 31 fungal genomes.</title>
        <authorList>
            <person name="Floudas D."/>
            <person name="Binder M."/>
            <person name="Riley R."/>
            <person name="Barry K."/>
            <person name="Blanchette R.A."/>
            <person name="Henrissat B."/>
            <person name="Martinez A.T."/>
            <person name="Otillar R."/>
            <person name="Spatafora J.W."/>
            <person name="Yadav J.S."/>
            <person name="Aerts A."/>
            <person name="Benoit I."/>
            <person name="Boyd A."/>
            <person name="Carlson A."/>
            <person name="Copeland A."/>
            <person name="Coutinho P.M."/>
            <person name="de Vries R.P."/>
            <person name="Ferreira P."/>
            <person name="Findley K."/>
            <person name="Foster B."/>
            <person name="Gaskell J."/>
            <person name="Glotzer D."/>
            <person name="Gorecki P."/>
            <person name="Heitman J."/>
            <person name="Hesse C."/>
            <person name="Hori C."/>
            <person name="Igarashi K."/>
            <person name="Jurgens J.A."/>
            <person name="Kallen N."/>
            <person name="Kersten P."/>
            <person name="Kohler A."/>
            <person name="Kuees U."/>
            <person name="Kumar T.K.A."/>
            <person name="Kuo A."/>
            <person name="LaButti K."/>
            <person name="Larrondo L.F."/>
            <person name="Lindquist E."/>
            <person name="Ling A."/>
            <person name="Lombard V."/>
            <person name="Lucas S."/>
            <person name="Lundell T."/>
            <person name="Martin R."/>
            <person name="McLaughlin D.J."/>
            <person name="Morgenstern I."/>
            <person name="Morin E."/>
            <person name="Murat C."/>
            <person name="Nagy L.G."/>
            <person name="Nolan M."/>
            <person name="Ohm R.A."/>
            <person name="Patyshakuliyeva A."/>
            <person name="Rokas A."/>
            <person name="Ruiz-Duenas F.J."/>
            <person name="Sabat G."/>
            <person name="Salamov A."/>
            <person name="Samejima M."/>
            <person name="Schmutz J."/>
            <person name="Slot J.C."/>
            <person name="St John F."/>
            <person name="Stenlid J."/>
            <person name="Sun H."/>
            <person name="Sun S."/>
            <person name="Syed K."/>
            <person name="Tsang A."/>
            <person name="Wiebenga A."/>
            <person name="Young D."/>
            <person name="Pisabarro A."/>
            <person name="Eastwood D.C."/>
            <person name="Martin F."/>
            <person name="Cullen D."/>
            <person name="Grigoriev I.V."/>
            <person name="Hibbett D.S."/>
        </authorList>
    </citation>
    <scope>NUCLEOTIDE SEQUENCE [LARGE SCALE GENOMIC DNA]</scope>
    <source>
        <strain evidence="2 3">DJM-731 SS1</strain>
    </source>
</reference>
<dbReference type="InterPro" id="IPR038084">
    <property type="entry name" value="PduO/GlcC-like_sf"/>
</dbReference>
<dbReference type="GO" id="GO:0072380">
    <property type="term" value="C:TRC complex"/>
    <property type="evidence" value="ECO:0007669"/>
    <property type="project" value="TreeGrafter"/>
</dbReference>
<dbReference type="PANTHER" id="PTHR28255">
    <property type="match status" value="1"/>
</dbReference>
<dbReference type="PANTHER" id="PTHR28255:SF1">
    <property type="entry name" value="UPF0303 PROTEIN YBR137W"/>
    <property type="match status" value="1"/>
</dbReference>
<evidence type="ECO:0008006" key="4">
    <source>
        <dbReference type="Google" id="ProtNLM"/>
    </source>
</evidence>
<proteinExistence type="predicted"/>
<dbReference type="Gene3D" id="3.30.450.150">
    <property type="entry name" value="Haem-degrading domain"/>
    <property type="match status" value="1"/>
</dbReference>
<name>M5FN74_DACPD</name>
<evidence type="ECO:0000313" key="3">
    <source>
        <dbReference type="Proteomes" id="UP000030653"/>
    </source>
</evidence>
<dbReference type="EMBL" id="JH795879">
    <property type="protein sequence ID" value="EJT96950.1"/>
    <property type="molecule type" value="Genomic_DNA"/>
</dbReference>
<organism evidence="2 3">
    <name type="scientific">Dacryopinax primogenitus (strain DJM 731)</name>
    <name type="common">Brown rot fungus</name>
    <dbReference type="NCBI Taxonomy" id="1858805"/>
    <lineage>
        <taxon>Eukaryota</taxon>
        <taxon>Fungi</taxon>
        <taxon>Dikarya</taxon>
        <taxon>Basidiomycota</taxon>
        <taxon>Agaricomycotina</taxon>
        <taxon>Dacrymycetes</taxon>
        <taxon>Dacrymycetales</taxon>
        <taxon>Dacrymycetaceae</taxon>
        <taxon>Dacryopinax</taxon>
    </lineage>
</organism>
<feature type="compositionally biased region" description="Acidic residues" evidence="1">
    <location>
        <begin position="232"/>
        <end position="245"/>
    </location>
</feature>
<dbReference type="OrthoDB" id="2209940at2759"/>
<dbReference type="AlphaFoldDB" id="M5FN74"/>
<keyword evidence="3" id="KW-1185">Reference proteome</keyword>
<dbReference type="InterPro" id="IPR005624">
    <property type="entry name" value="PduO/GlcC-like"/>
</dbReference>
<dbReference type="HOGENOM" id="CLU_1042147_0_0_1"/>
<sequence length="267" mass="28658">MSEQTIYTEQPGRPRLSPSIYLEKLASYLKEEREHRFPYFTAAVAFDLGLALRAKHISLSASSALRNPIVISISTFSGAVLFQCVAGGDPPDAADLATWAAAKTNTVRRFGHSSAFIECRMLATGKGPEEAGLSWPQYAVVGGGFPVYLRNAPAAPFGAIAIAGLTHDDDHRLIVQTLAEFIPNLTPPYARQDSSASAAGQPPSEESSKRLQRDGSPARTAEHPILMNNWSENEDVADQSEEADDSQSSGEDGEGTGADRGGRAPWR</sequence>